<dbReference type="InterPro" id="IPR038911">
    <property type="entry name" value="SCLT1"/>
</dbReference>
<reference evidence="3 4" key="1">
    <citation type="submission" date="2019-09" db="EMBL/GenBank/DDBJ databases">
        <title>Bird 10,000 Genomes (B10K) Project - Family phase.</title>
        <authorList>
            <person name="Zhang G."/>
        </authorList>
    </citation>
    <scope>NUCLEOTIDE SEQUENCE [LARGE SCALE GENOMIC DNA]</scope>
    <source>
        <strain evidence="3">B10K-DU-002-60</strain>
        <tissue evidence="3">Muscle</tissue>
    </source>
</reference>
<dbReference type="AlphaFoldDB" id="A0A7K5PU76"/>
<sequence>SEDVFQLFSLSALITEYGKHVEEMKQQLQLYQAQMGEMTLKLEEVTKENERLHAELKEPLEKQLEALPFMHLETDIPADEGIVRTLQEQLRLEKQEKDQAVERWQTLSREHDRLQQLYQEHLTKTHILMTERNKQNDQLSSFQQLTRQLHTAKEKIELTNQQFLKTVTEQDVELEKLRKQLRQAKIDGQVANAKLEEVTALKEKLRSQLERKEEDRISAQERETASDKRLQQMQSSIKQLEMRLSVTVQAAERLRTEKVALEEQIRELQAKSANLESEKYDAVAKVQDCIQLLEEANLLKSQALFGEKQKEEEIKKLQDEMSQLAENTAARIRKEVDNAKKQCNMQVSRLTEEVSALQMECGEKQSQIERAIREKRAVEEELEKIYREHKEHESDSRRLEQLHQKYFLAEAAKDDLQRSLQMTQNKLKQLEMNSEEEKSRCQEVICKLQSTLDSEREKSAFVSEQRLKLQQENEQLQNEMDGLRKLAVEAQQKAKIKISTMEHEHAVKECGYEARLREMEDTSLKSTAELRRLLVAQQKATNRWKEETKNLTDATEARISKLK</sequence>
<name>A0A7K5PU76_9CORV</name>
<feature type="non-terminal residue" evidence="3">
    <location>
        <position position="563"/>
    </location>
</feature>
<feature type="compositionally biased region" description="Basic and acidic residues" evidence="2">
    <location>
        <begin position="543"/>
        <end position="563"/>
    </location>
</feature>
<protein>
    <submittedName>
        <fullName evidence="3">SCLT1 protein</fullName>
    </submittedName>
</protein>
<gene>
    <name evidence="3" type="primary">Sclt1</name>
    <name evidence="3" type="ORF">ERYMCC_R01263</name>
</gene>
<feature type="coiled-coil region" evidence="1">
    <location>
        <begin position="14"/>
        <end position="55"/>
    </location>
</feature>
<dbReference type="PANTHER" id="PTHR35970">
    <property type="entry name" value="SODIUM CHANNEL AND CLATHRIN LINKER 1"/>
    <property type="match status" value="1"/>
</dbReference>
<feature type="region of interest" description="Disordered" evidence="2">
    <location>
        <begin position="542"/>
        <end position="563"/>
    </location>
</feature>
<evidence type="ECO:0000313" key="3">
    <source>
        <dbReference type="EMBL" id="NWT58631.1"/>
    </source>
</evidence>
<keyword evidence="1" id="KW-0175">Coiled coil</keyword>
<evidence type="ECO:0000313" key="4">
    <source>
        <dbReference type="Proteomes" id="UP000532437"/>
    </source>
</evidence>
<feature type="non-terminal residue" evidence="3">
    <location>
        <position position="1"/>
    </location>
</feature>
<accession>A0A7K5PU76</accession>
<dbReference type="EMBL" id="VZRG01002197">
    <property type="protein sequence ID" value="NWT58631.1"/>
    <property type="molecule type" value="Genomic_DNA"/>
</dbReference>
<comment type="caution">
    <text evidence="3">The sequence shown here is derived from an EMBL/GenBank/DDBJ whole genome shotgun (WGS) entry which is preliminary data.</text>
</comment>
<evidence type="ECO:0000256" key="1">
    <source>
        <dbReference type="SAM" id="Coils"/>
    </source>
</evidence>
<dbReference type="GO" id="GO:0060271">
    <property type="term" value="P:cilium assembly"/>
    <property type="evidence" value="ECO:0007669"/>
    <property type="project" value="TreeGrafter"/>
</dbReference>
<proteinExistence type="predicted"/>
<keyword evidence="4" id="KW-1185">Reference proteome</keyword>
<organism evidence="3 4">
    <name type="scientific">Erythrocercus mccallii</name>
    <dbReference type="NCBI Taxonomy" id="107208"/>
    <lineage>
        <taxon>Eukaryota</taxon>
        <taxon>Metazoa</taxon>
        <taxon>Chordata</taxon>
        <taxon>Craniata</taxon>
        <taxon>Vertebrata</taxon>
        <taxon>Euteleostomi</taxon>
        <taxon>Archelosauria</taxon>
        <taxon>Archosauria</taxon>
        <taxon>Dinosauria</taxon>
        <taxon>Saurischia</taxon>
        <taxon>Theropoda</taxon>
        <taxon>Coelurosauria</taxon>
        <taxon>Aves</taxon>
        <taxon>Neognathae</taxon>
        <taxon>Neoaves</taxon>
        <taxon>Telluraves</taxon>
        <taxon>Australaves</taxon>
        <taxon>Passeriformes</taxon>
        <taxon>Corvoidea</taxon>
        <taxon>Dicruridae</taxon>
        <taxon>Erythrocercus</taxon>
    </lineage>
</organism>
<dbReference type="Proteomes" id="UP000532437">
    <property type="component" value="Unassembled WGS sequence"/>
</dbReference>
<feature type="region of interest" description="Disordered" evidence="2">
    <location>
        <begin position="209"/>
        <end position="229"/>
    </location>
</feature>
<evidence type="ECO:0000256" key="2">
    <source>
        <dbReference type="SAM" id="MobiDB-lite"/>
    </source>
</evidence>
<dbReference type="GO" id="GO:0045162">
    <property type="term" value="P:clustering of voltage-gated sodium channels"/>
    <property type="evidence" value="ECO:0007669"/>
    <property type="project" value="InterPro"/>
</dbReference>
<dbReference type="GO" id="GO:0005814">
    <property type="term" value="C:centriole"/>
    <property type="evidence" value="ECO:0007669"/>
    <property type="project" value="TreeGrafter"/>
</dbReference>
<dbReference type="PANTHER" id="PTHR35970:SF1">
    <property type="entry name" value="SODIUM CHANNEL AND CLATHRIN LINKER 1"/>
    <property type="match status" value="1"/>
</dbReference>